<dbReference type="Pfam" id="PF24018">
    <property type="entry name" value="DUF7331"/>
    <property type="match status" value="1"/>
</dbReference>
<dbReference type="EMBL" id="JAGGKE010000009">
    <property type="protein sequence ID" value="MBP1902543.1"/>
    <property type="molecule type" value="Genomic_DNA"/>
</dbReference>
<dbReference type="InterPro" id="IPR055755">
    <property type="entry name" value="DUF7331"/>
</dbReference>
<gene>
    <name evidence="2" type="ORF">J2744_002235</name>
</gene>
<feature type="compositionally biased region" description="Basic and acidic residues" evidence="1">
    <location>
        <begin position="1"/>
        <end position="19"/>
    </location>
</feature>
<dbReference type="Proteomes" id="UP000770586">
    <property type="component" value="Unassembled WGS sequence"/>
</dbReference>
<evidence type="ECO:0000256" key="1">
    <source>
        <dbReference type="SAM" id="MobiDB-lite"/>
    </source>
</evidence>
<accession>A0A8J7UQJ0</accession>
<dbReference type="AlphaFoldDB" id="A0A8J7UQJ0"/>
<sequence>MTTGDRIERDAESAADERPTVAATRCSQDRTVFTEQGNTDAWIATDLTVDLDFER</sequence>
<protein>
    <submittedName>
        <fullName evidence="2">Uncharacterized protein</fullName>
    </submittedName>
</protein>
<reference evidence="2 3" key="1">
    <citation type="submission" date="2021-03" db="EMBL/GenBank/DDBJ databases">
        <title>Genomic Encyclopedia of Type Strains, Phase IV (KMG-IV): sequencing the most valuable type-strain genomes for metagenomic binning, comparative biology and taxonomic classification.</title>
        <authorList>
            <person name="Goeker M."/>
        </authorList>
    </citation>
    <scope>NUCLEOTIDE SEQUENCE [LARGE SCALE GENOMIC DNA]</scope>
    <source>
        <strain evidence="2 3">DSM 12287</strain>
    </source>
</reference>
<organism evidence="2 3">
    <name type="scientific">Halorubrum trapanicum</name>
    <dbReference type="NCBI Taxonomy" id="29284"/>
    <lineage>
        <taxon>Archaea</taxon>
        <taxon>Methanobacteriati</taxon>
        <taxon>Methanobacteriota</taxon>
        <taxon>Stenosarchaea group</taxon>
        <taxon>Halobacteria</taxon>
        <taxon>Halobacteriales</taxon>
        <taxon>Haloferacaceae</taxon>
        <taxon>Halorubrum</taxon>
    </lineage>
</organism>
<dbReference type="RefSeq" id="WP_210113408.1">
    <property type="nucleotide sequence ID" value="NZ_BAAADX010000001.1"/>
</dbReference>
<evidence type="ECO:0000313" key="2">
    <source>
        <dbReference type="EMBL" id="MBP1902543.1"/>
    </source>
</evidence>
<comment type="caution">
    <text evidence="2">The sequence shown here is derived from an EMBL/GenBank/DDBJ whole genome shotgun (WGS) entry which is preliminary data.</text>
</comment>
<proteinExistence type="predicted"/>
<name>A0A8J7UQJ0_9EURY</name>
<keyword evidence="3" id="KW-1185">Reference proteome</keyword>
<evidence type="ECO:0000313" key="3">
    <source>
        <dbReference type="Proteomes" id="UP000770586"/>
    </source>
</evidence>
<dbReference type="OrthoDB" id="204433at2157"/>
<feature type="region of interest" description="Disordered" evidence="1">
    <location>
        <begin position="1"/>
        <end position="23"/>
    </location>
</feature>